<name>A0A9J5XA13_SOLCO</name>
<organism evidence="2 3">
    <name type="scientific">Solanum commersonii</name>
    <name type="common">Commerson's wild potato</name>
    <name type="synonym">Commerson's nightshade</name>
    <dbReference type="NCBI Taxonomy" id="4109"/>
    <lineage>
        <taxon>Eukaryota</taxon>
        <taxon>Viridiplantae</taxon>
        <taxon>Streptophyta</taxon>
        <taxon>Embryophyta</taxon>
        <taxon>Tracheophyta</taxon>
        <taxon>Spermatophyta</taxon>
        <taxon>Magnoliopsida</taxon>
        <taxon>eudicotyledons</taxon>
        <taxon>Gunneridae</taxon>
        <taxon>Pentapetalae</taxon>
        <taxon>asterids</taxon>
        <taxon>lamiids</taxon>
        <taxon>Solanales</taxon>
        <taxon>Solanaceae</taxon>
        <taxon>Solanoideae</taxon>
        <taxon>Solaneae</taxon>
        <taxon>Solanum</taxon>
    </lineage>
</organism>
<sequence length="139" mass="15222">MHIYSFHDYIWRGIIAKNGTSVCHALCVPIGESIESEMEVPEFKDRVGVAKLNDGTNMFLVPPLDFIRKLLIVDGLACIYDFVIKSAPHTPSVTSVPPESYQPRYMTLLQVSNFQQSSSGEGIAGASADMTTSDVTVLP</sequence>
<evidence type="ECO:0000313" key="2">
    <source>
        <dbReference type="EMBL" id="KAG5585185.1"/>
    </source>
</evidence>
<protein>
    <submittedName>
        <fullName evidence="2">Uncharacterized protein</fullName>
    </submittedName>
</protein>
<keyword evidence="3" id="KW-1185">Reference proteome</keyword>
<comment type="caution">
    <text evidence="2">The sequence shown here is derived from an EMBL/GenBank/DDBJ whole genome shotgun (WGS) entry which is preliminary data.</text>
</comment>
<evidence type="ECO:0000313" key="3">
    <source>
        <dbReference type="Proteomes" id="UP000824120"/>
    </source>
</evidence>
<dbReference type="EMBL" id="JACXVP010000009">
    <property type="protein sequence ID" value="KAG5585185.1"/>
    <property type="molecule type" value="Genomic_DNA"/>
</dbReference>
<feature type="region of interest" description="Disordered" evidence="1">
    <location>
        <begin position="120"/>
        <end position="139"/>
    </location>
</feature>
<dbReference type="AlphaFoldDB" id="A0A9J5XA13"/>
<reference evidence="2 3" key="1">
    <citation type="submission" date="2020-09" db="EMBL/GenBank/DDBJ databases">
        <title>De no assembly of potato wild relative species, Solanum commersonii.</title>
        <authorList>
            <person name="Cho K."/>
        </authorList>
    </citation>
    <scope>NUCLEOTIDE SEQUENCE [LARGE SCALE GENOMIC DNA]</scope>
    <source>
        <strain evidence="2">LZ3.2</strain>
        <tissue evidence="2">Leaf</tissue>
    </source>
</reference>
<accession>A0A9J5XA13</accession>
<evidence type="ECO:0000256" key="1">
    <source>
        <dbReference type="SAM" id="MobiDB-lite"/>
    </source>
</evidence>
<gene>
    <name evidence="2" type="ORF">H5410_045619</name>
</gene>
<feature type="compositionally biased region" description="Polar residues" evidence="1">
    <location>
        <begin position="129"/>
        <end position="139"/>
    </location>
</feature>
<dbReference type="Proteomes" id="UP000824120">
    <property type="component" value="Chromosome 9"/>
</dbReference>
<proteinExistence type="predicted"/>
<dbReference type="OrthoDB" id="1302273at2759"/>